<name>A0A240C797_SERFI</name>
<keyword evidence="2" id="KW-1185">Reference proteome</keyword>
<dbReference type="Proteomes" id="UP000215134">
    <property type="component" value="Chromosome 1"/>
</dbReference>
<evidence type="ECO:0000313" key="1">
    <source>
        <dbReference type="EMBL" id="SNW03442.1"/>
    </source>
</evidence>
<gene>
    <name evidence="1" type="ORF">SAMEA4384070_03309</name>
</gene>
<dbReference type="AlphaFoldDB" id="A0A240C797"/>
<evidence type="ECO:0000313" key="2">
    <source>
        <dbReference type="Proteomes" id="UP000215134"/>
    </source>
</evidence>
<reference evidence="1 2" key="1">
    <citation type="submission" date="2017-06" db="EMBL/GenBank/DDBJ databases">
        <authorList>
            <consortium name="Pathogen Informatics"/>
        </authorList>
    </citation>
    <scope>NUCLEOTIDE SEQUENCE [LARGE SCALE GENOMIC DNA]</scope>
    <source>
        <strain evidence="1 2">NCTC12148</strain>
    </source>
</reference>
<dbReference type="KEGG" id="sfj:SAMEA4384070_3309"/>
<dbReference type="EMBL" id="LT906479">
    <property type="protein sequence ID" value="SNW03442.1"/>
    <property type="molecule type" value="Genomic_DNA"/>
</dbReference>
<accession>A0A240C797</accession>
<organism evidence="1 2">
    <name type="scientific">Serratia ficaria</name>
    <dbReference type="NCBI Taxonomy" id="61651"/>
    <lineage>
        <taxon>Bacteria</taxon>
        <taxon>Pseudomonadati</taxon>
        <taxon>Pseudomonadota</taxon>
        <taxon>Gammaproteobacteria</taxon>
        <taxon>Enterobacterales</taxon>
        <taxon>Yersiniaceae</taxon>
        <taxon>Serratia</taxon>
    </lineage>
</organism>
<protein>
    <submittedName>
        <fullName evidence="1">Uncharacterized protein</fullName>
    </submittedName>
</protein>
<sequence length="31" mass="3416">MAQGIGAYHSHKTACCERKTDINAEFNNSFA</sequence>
<proteinExistence type="predicted"/>